<dbReference type="AlphaFoldDB" id="A0A8X8WNA4"/>
<dbReference type="EMBL" id="PNBA02000016">
    <property type="protein sequence ID" value="KAG6397089.1"/>
    <property type="molecule type" value="Genomic_DNA"/>
</dbReference>
<sequence length="401" mass="44408">MSKGEGRSGKKCLAYVAVFVVFQAAIILLFALTVMKVKSPKVRFNAMVVESFSSNNNTATSINMRLLAQLTIKNTNFGHFKYDNATLVVLYNGMPLGEAVISRGRTKARKTQRFNINVDVSTDRVLSDSNLGNDINSGILKLSSQAKLNGKVHLMKIIKKNKSGEMKCDWSVNLGNRQVENLRYPTDDISDADNINYLDKHQSEVQQGYPLAPATLVPRSDEEYGRYSSQSEAEMKKKKRTKCIAYIAIFAVFQVAVILVFSLTVMRVRTPKVRLEDIVITSSPASSDLRLSARITVKNTNFGRYKYESTLATIRSGSGGQVVAQFAIEEARARARSTKKVTFVADLGSGGNAGTVDFVVEARMRGKVELMRVIKRKKTAEMACNFTVVLANNGVQNLRCK</sequence>
<keyword evidence="1" id="KW-0472">Membrane</keyword>
<dbReference type="PANTHER" id="PTHR31852">
    <property type="entry name" value="LATE EMBRYOGENESIS ABUNDANT (LEA) HYDROXYPROLINE-RICH GLYCOPROTEIN FAMILY"/>
    <property type="match status" value="1"/>
</dbReference>
<organism evidence="3">
    <name type="scientific">Salvia splendens</name>
    <name type="common">Scarlet sage</name>
    <dbReference type="NCBI Taxonomy" id="180675"/>
    <lineage>
        <taxon>Eukaryota</taxon>
        <taxon>Viridiplantae</taxon>
        <taxon>Streptophyta</taxon>
        <taxon>Embryophyta</taxon>
        <taxon>Tracheophyta</taxon>
        <taxon>Spermatophyta</taxon>
        <taxon>Magnoliopsida</taxon>
        <taxon>eudicotyledons</taxon>
        <taxon>Gunneridae</taxon>
        <taxon>Pentapetalae</taxon>
        <taxon>asterids</taxon>
        <taxon>lamiids</taxon>
        <taxon>Lamiales</taxon>
        <taxon>Lamiaceae</taxon>
        <taxon>Nepetoideae</taxon>
        <taxon>Mentheae</taxon>
        <taxon>Salviinae</taxon>
        <taxon>Salvia</taxon>
        <taxon>Salvia subgen. Calosphace</taxon>
        <taxon>core Calosphace</taxon>
    </lineage>
</organism>
<dbReference type="Gene3D" id="2.60.40.1820">
    <property type="match status" value="1"/>
</dbReference>
<feature type="transmembrane region" description="Helical" evidence="1">
    <location>
        <begin position="12"/>
        <end position="35"/>
    </location>
</feature>
<keyword evidence="4" id="KW-1185">Reference proteome</keyword>
<dbReference type="InterPro" id="IPR055301">
    <property type="entry name" value="Lea14-like_2"/>
</dbReference>
<dbReference type="InterPro" id="IPR004864">
    <property type="entry name" value="LEA_2"/>
</dbReference>
<dbReference type="SUPFAM" id="SSF117070">
    <property type="entry name" value="LEA14-like"/>
    <property type="match status" value="1"/>
</dbReference>
<gene>
    <name evidence="3" type="ORF">SASPL_143251</name>
</gene>
<accession>A0A8X8WNA4</accession>
<feature type="domain" description="Late embryogenesis abundant protein LEA-2 subgroup" evidence="2">
    <location>
        <begin position="70"/>
        <end position="167"/>
    </location>
</feature>
<feature type="transmembrane region" description="Helical" evidence="1">
    <location>
        <begin position="244"/>
        <end position="265"/>
    </location>
</feature>
<dbReference type="Proteomes" id="UP000298416">
    <property type="component" value="Unassembled WGS sequence"/>
</dbReference>
<evidence type="ECO:0000313" key="3">
    <source>
        <dbReference type="EMBL" id="KAG6397089.1"/>
    </source>
</evidence>
<dbReference type="Pfam" id="PF03168">
    <property type="entry name" value="LEA_2"/>
    <property type="match status" value="1"/>
</dbReference>
<protein>
    <recommendedName>
        <fullName evidence="2">Late embryogenesis abundant protein LEA-2 subgroup domain-containing protein</fullName>
    </recommendedName>
</protein>
<evidence type="ECO:0000259" key="2">
    <source>
        <dbReference type="Pfam" id="PF03168"/>
    </source>
</evidence>
<proteinExistence type="predicted"/>
<keyword evidence="1" id="KW-1133">Transmembrane helix</keyword>
<name>A0A8X8WNA4_SALSN</name>
<reference evidence="3" key="2">
    <citation type="submission" date="2020-08" db="EMBL/GenBank/DDBJ databases">
        <title>Plant Genome Project.</title>
        <authorList>
            <person name="Zhang R.-G."/>
        </authorList>
    </citation>
    <scope>NUCLEOTIDE SEQUENCE</scope>
    <source>
        <strain evidence="3">Huo1</strain>
        <tissue evidence="3">Leaf</tissue>
    </source>
</reference>
<evidence type="ECO:0000313" key="4">
    <source>
        <dbReference type="Proteomes" id="UP000298416"/>
    </source>
</evidence>
<reference evidence="3" key="1">
    <citation type="submission" date="2018-01" db="EMBL/GenBank/DDBJ databases">
        <authorList>
            <person name="Mao J.F."/>
        </authorList>
    </citation>
    <scope>NUCLEOTIDE SEQUENCE</scope>
    <source>
        <strain evidence="3">Huo1</strain>
        <tissue evidence="3">Leaf</tissue>
    </source>
</reference>
<evidence type="ECO:0000256" key="1">
    <source>
        <dbReference type="SAM" id="Phobius"/>
    </source>
</evidence>
<keyword evidence="1" id="KW-0812">Transmembrane</keyword>
<comment type="caution">
    <text evidence="3">The sequence shown here is derived from an EMBL/GenBank/DDBJ whole genome shotgun (WGS) entry which is preliminary data.</text>
</comment>